<dbReference type="InterPro" id="IPR015947">
    <property type="entry name" value="PUA-like_sf"/>
</dbReference>
<dbReference type="AlphaFoldDB" id="A0A2P8DVI4"/>
<proteinExistence type="predicted"/>
<dbReference type="OrthoDB" id="9800495at2"/>
<reference evidence="1 2" key="1">
    <citation type="submission" date="2018-03" db="EMBL/GenBank/DDBJ databases">
        <title>Genomic Encyclopedia of Archaeal and Bacterial Type Strains, Phase II (KMG-II): from individual species to whole genera.</title>
        <authorList>
            <person name="Goeker M."/>
        </authorList>
    </citation>
    <scope>NUCLEOTIDE SEQUENCE [LARGE SCALE GENOMIC DNA]</scope>
    <source>
        <strain evidence="1 2">DSM 28057</strain>
    </source>
</reference>
<organism evidence="1 2">
    <name type="scientific">Cecembia rubra</name>
    <dbReference type="NCBI Taxonomy" id="1485585"/>
    <lineage>
        <taxon>Bacteria</taxon>
        <taxon>Pseudomonadati</taxon>
        <taxon>Bacteroidota</taxon>
        <taxon>Cytophagia</taxon>
        <taxon>Cytophagales</taxon>
        <taxon>Cyclobacteriaceae</taxon>
        <taxon>Cecembia</taxon>
    </lineage>
</organism>
<evidence type="ECO:0000313" key="1">
    <source>
        <dbReference type="EMBL" id="PSL01226.1"/>
    </source>
</evidence>
<dbReference type="Proteomes" id="UP000240708">
    <property type="component" value="Unassembled WGS sequence"/>
</dbReference>
<keyword evidence="2" id="KW-1185">Reference proteome</keyword>
<dbReference type="SUPFAM" id="SSF88697">
    <property type="entry name" value="PUA domain-like"/>
    <property type="match status" value="1"/>
</dbReference>
<dbReference type="RefSeq" id="WP_106568721.1">
    <property type="nucleotide sequence ID" value="NZ_PYGF01000014.1"/>
</dbReference>
<comment type="caution">
    <text evidence="1">The sequence shown here is derived from an EMBL/GenBank/DDBJ whole genome shotgun (WGS) entry which is preliminary data.</text>
</comment>
<dbReference type="Gene3D" id="2.30.130.30">
    <property type="entry name" value="Hypothetical protein"/>
    <property type="match status" value="1"/>
</dbReference>
<evidence type="ECO:0000313" key="2">
    <source>
        <dbReference type="Proteomes" id="UP000240708"/>
    </source>
</evidence>
<protein>
    <submittedName>
        <fullName evidence="1">Putative transcriptional regulator</fullName>
    </submittedName>
</protein>
<name>A0A2P8DVI4_9BACT</name>
<dbReference type="EMBL" id="PYGF01000014">
    <property type="protein sequence ID" value="PSL01226.1"/>
    <property type="molecule type" value="Genomic_DNA"/>
</dbReference>
<accession>A0A2P8DVI4</accession>
<sequence>MKIILSIKPEFANKIFEGDKKFEFRRSIFKNKNVSKVIVYASSPISKVIGEFEIGEILFKDLNTLWNETKEYSGITEDYFYDYFVGKENGFALEVKRVKRYKKELCIKESFGKVPPQSFAYYEESTMP</sequence>
<gene>
    <name evidence="1" type="ORF">CLV48_11428</name>
</gene>